<dbReference type="GO" id="GO:0005829">
    <property type="term" value="C:cytosol"/>
    <property type="evidence" value="ECO:0007669"/>
    <property type="project" value="TreeGrafter"/>
</dbReference>
<dbReference type="GO" id="GO:0016618">
    <property type="term" value="F:hydroxypyruvate reductase [NAD(P)H] activity"/>
    <property type="evidence" value="ECO:0007669"/>
    <property type="project" value="TreeGrafter"/>
</dbReference>
<organism evidence="7 8">
    <name type="scientific">Achromobacter pulmonis</name>
    <dbReference type="NCBI Taxonomy" id="1389932"/>
    <lineage>
        <taxon>Bacteria</taxon>
        <taxon>Pseudomonadati</taxon>
        <taxon>Pseudomonadota</taxon>
        <taxon>Betaproteobacteria</taxon>
        <taxon>Burkholderiales</taxon>
        <taxon>Alcaligenaceae</taxon>
        <taxon>Achromobacter</taxon>
    </lineage>
</organism>
<dbReference type="InterPro" id="IPR029752">
    <property type="entry name" value="D-isomer_DH_CS1"/>
</dbReference>
<dbReference type="InterPro" id="IPR036291">
    <property type="entry name" value="NAD(P)-bd_dom_sf"/>
</dbReference>
<reference evidence="7 8" key="1">
    <citation type="submission" date="2018-01" db="EMBL/GenBank/DDBJ databases">
        <title>The draft genome of an aniline degradation strain ANB-1.</title>
        <authorList>
            <person name="Zhang L."/>
            <person name="Jiang J."/>
        </authorList>
    </citation>
    <scope>NUCLEOTIDE SEQUENCE [LARGE SCALE GENOMIC DNA]</scope>
    <source>
        <strain evidence="7 8">ANB-1</strain>
    </source>
</reference>
<evidence type="ECO:0000313" key="8">
    <source>
        <dbReference type="Proteomes" id="UP000235994"/>
    </source>
</evidence>
<sequence length="321" mass="34049">MTARYDVVQVASLGEDFDRRLAARHRVLPAWREPRGLAAFGAELQDLPVAVTSVRHGFTQAMFDALPALRAVCSWGVGHDTLDLRAAAARGIGVSVTPDVLDDCVADLAWALLLSAARRTAAGDRYVKSGQWRALGRFPETTRVSGKRLGILGLGRIGLAVARRAAGFDMEVRYHNRSPRPQAPYGYEPSLAELAAWADFLVVACVGGAHTRHLVDAKVIRALGPQGILVNIARGSVVDQAALLAALRAGELGGAGLDVLEQEPTPAAEFAGMDQVALMPHVGSATRETRAAMAQLVLDNVTAFIETGKLLTPVAAAELRA</sequence>
<dbReference type="InterPro" id="IPR006139">
    <property type="entry name" value="D-isomer_2_OHA_DH_cat_dom"/>
</dbReference>
<feature type="domain" description="D-isomer specific 2-hydroxyacid dehydrogenase catalytic" evidence="5">
    <location>
        <begin position="42"/>
        <end position="314"/>
    </location>
</feature>
<evidence type="ECO:0000259" key="6">
    <source>
        <dbReference type="Pfam" id="PF02826"/>
    </source>
</evidence>
<gene>
    <name evidence="7" type="ORF">C1I89_14490</name>
</gene>
<dbReference type="InterPro" id="IPR050223">
    <property type="entry name" value="D-isomer_2-hydroxyacid_DH"/>
</dbReference>
<feature type="domain" description="D-isomer specific 2-hydroxyacid dehydrogenase NAD-binding" evidence="6">
    <location>
        <begin position="111"/>
        <end position="283"/>
    </location>
</feature>
<dbReference type="PANTHER" id="PTHR10996">
    <property type="entry name" value="2-HYDROXYACID DEHYDROGENASE-RELATED"/>
    <property type="match status" value="1"/>
</dbReference>
<name>A0A2N8KJN7_9BURK</name>
<dbReference type="SUPFAM" id="SSF52283">
    <property type="entry name" value="Formate/glycerate dehydrogenase catalytic domain-like"/>
    <property type="match status" value="1"/>
</dbReference>
<keyword evidence="1" id="KW-0521">NADP</keyword>
<keyword evidence="2 4" id="KW-0560">Oxidoreductase</keyword>
<protein>
    <submittedName>
        <fullName evidence="7">Hydroxyacid dehydrogenase</fullName>
    </submittedName>
</protein>
<dbReference type="Proteomes" id="UP000235994">
    <property type="component" value="Unassembled WGS sequence"/>
</dbReference>
<comment type="similarity">
    <text evidence="4">Belongs to the D-isomer specific 2-hydroxyacid dehydrogenase family.</text>
</comment>
<dbReference type="RefSeq" id="WP_102773441.1">
    <property type="nucleotide sequence ID" value="NZ_POQS01000003.1"/>
</dbReference>
<dbReference type="GO" id="GO:0051287">
    <property type="term" value="F:NAD binding"/>
    <property type="evidence" value="ECO:0007669"/>
    <property type="project" value="InterPro"/>
</dbReference>
<evidence type="ECO:0000256" key="1">
    <source>
        <dbReference type="ARBA" id="ARBA00022857"/>
    </source>
</evidence>
<keyword evidence="3" id="KW-0520">NAD</keyword>
<dbReference type="FunFam" id="3.40.50.720:FF:000213">
    <property type="entry name" value="Putative 2-hydroxyacid dehydrogenase"/>
    <property type="match status" value="1"/>
</dbReference>
<dbReference type="CDD" id="cd12156">
    <property type="entry name" value="HPPR"/>
    <property type="match status" value="1"/>
</dbReference>
<dbReference type="AlphaFoldDB" id="A0A2N8KJN7"/>
<comment type="caution">
    <text evidence="7">The sequence shown here is derived from an EMBL/GenBank/DDBJ whole genome shotgun (WGS) entry which is preliminary data.</text>
</comment>
<dbReference type="Gene3D" id="3.40.50.720">
    <property type="entry name" value="NAD(P)-binding Rossmann-like Domain"/>
    <property type="match status" value="2"/>
</dbReference>
<dbReference type="GO" id="GO:0030267">
    <property type="term" value="F:glyoxylate reductase (NADPH) activity"/>
    <property type="evidence" value="ECO:0007669"/>
    <property type="project" value="TreeGrafter"/>
</dbReference>
<evidence type="ECO:0000313" key="7">
    <source>
        <dbReference type="EMBL" id="PND33671.1"/>
    </source>
</evidence>
<keyword evidence="8" id="KW-1185">Reference proteome</keyword>
<dbReference type="Pfam" id="PF00389">
    <property type="entry name" value="2-Hacid_dh"/>
    <property type="match status" value="1"/>
</dbReference>
<dbReference type="PROSITE" id="PS00065">
    <property type="entry name" value="D_2_HYDROXYACID_DH_1"/>
    <property type="match status" value="1"/>
</dbReference>
<dbReference type="SUPFAM" id="SSF51735">
    <property type="entry name" value="NAD(P)-binding Rossmann-fold domains"/>
    <property type="match status" value="1"/>
</dbReference>
<evidence type="ECO:0000256" key="4">
    <source>
        <dbReference type="RuleBase" id="RU003719"/>
    </source>
</evidence>
<evidence type="ECO:0000259" key="5">
    <source>
        <dbReference type="Pfam" id="PF00389"/>
    </source>
</evidence>
<dbReference type="Pfam" id="PF02826">
    <property type="entry name" value="2-Hacid_dh_C"/>
    <property type="match status" value="1"/>
</dbReference>
<dbReference type="EMBL" id="POQS01000003">
    <property type="protein sequence ID" value="PND33671.1"/>
    <property type="molecule type" value="Genomic_DNA"/>
</dbReference>
<dbReference type="InterPro" id="IPR006140">
    <property type="entry name" value="D-isomer_DH_NAD-bd"/>
</dbReference>
<evidence type="ECO:0000256" key="3">
    <source>
        <dbReference type="ARBA" id="ARBA00023027"/>
    </source>
</evidence>
<evidence type="ECO:0000256" key="2">
    <source>
        <dbReference type="ARBA" id="ARBA00023002"/>
    </source>
</evidence>
<dbReference type="PANTHER" id="PTHR10996:SF178">
    <property type="entry name" value="2-HYDROXYACID DEHYDROGENASE YGL185C-RELATED"/>
    <property type="match status" value="1"/>
</dbReference>
<proteinExistence type="inferred from homology"/>
<accession>A0A2N8KJN7</accession>